<dbReference type="Pfam" id="PF17145">
    <property type="entry name" value="DUF5119"/>
    <property type="match status" value="1"/>
</dbReference>
<gene>
    <name evidence="1" type="ORF">DXD03_17665</name>
</gene>
<sequence>MSDKWLITSNGQLLFFCLLCVSILLVSCERRDLTYYEVSEITLTADWNDSGLDDKEQKYGATAVFYPRNGGEPKIFMMGDRSGDAVRLPMGVYDIIVFNRSFNDFSNIAFRGNSYETLEAYARKVETRVDKKTRVETRTIISSPDELAAATLKGFTVTEDMLGNYSQTTYGRTAPSRSSEETPDGLYHLHFVPKKLTREVSAVLHIEGLNNIRSATCRLGGVAESIFLATGKTSANTVTQEFTPSNPEFSPGSPFNGTLSCEFEIFGLNVIDNNNLHLDALLVDGKTEFEGDCTNVKITENDDGTGSVTLILEASTEKVPDVKPEGGAGSGFDVDVDGWGNEINTDIPIN</sequence>
<accession>A0A3E4NAC5</accession>
<dbReference type="EMBL" id="QSQU01000029">
    <property type="protein sequence ID" value="RGK59288.1"/>
    <property type="molecule type" value="Genomic_DNA"/>
</dbReference>
<organism evidence="1 2">
    <name type="scientific">Bacteroides xylanisolvens</name>
    <dbReference type="NCBI Taxonomy" id="371601"/>
    <lineage>
        <taxon>Bacteria</taxon>
        <taxon>Pseudomonadati</taxon>
        <taxon>Bacteroidota</taxon>
        <taxon>Bacteroidia</taxon>
        <taxon>Bacteroidales</taxon>
        <taxon>Bacteroidaceae</taxon>
        <taxon>Bacteroides</taxon>
    </lineage>
</organism>
<dbReference type="AlphaFoldDB" id="A0A3E4NAC5"/>
<dbReference type="RefSeq" id="WP_117684465.1">
    <property type="nucleotide sequence ID" value="NZ_JABFIB010000006.1"/>
</dbReference>
<protein>
    <submittedName>
        <fullName evidence="1">DUF5119 domain-containing protein</fullName>
    </submittedName>
</protein>
<dbReference type="Proteomes" id="UP000261210">
    <property type="component" value="Unassembled WGS sequence"/>
</dbReference>
<name>A0A3E4NAC5_9BACE</name>
<dbReference type="InterPro" id="IPR033410">
    <property type="entry name" value="DUF5119"/>
</dbReference>
<comment type="caution">
    <text evidence="1">The sequence shown here is derived from an EMBL/GenBank/DDBJ whole genome shotgun (WGS) entry which is preliminary data.</text>
</comment>
<reference evidence="1 2" key="1">
    <citation type="submission" date="2018-08" db="EMBL/GenBank/DDBJ databases">
        <title>A genome reference for cultivated species of the human gut microbiota.</title>
        <authorList>
            <person name="Zou Y."/>
            <person name="Xue W."/>
            <person name="Luo G."/>
        </authorList>
    </citation>
    <scope>NUCLEOTIDE SEQUENCE [LARGE SCALE GENOMIC DNA]</scope>
    <source>
        <strain evidence="1 2">TF10-34</strain>
    </source>
</reference>
<evidence type="ECO:0000313" key="2">
    <source>
        <dbReference type="Proteomes" id="UP000261210"/>
    </source>
</evidence>
<evidence type="ECO:0000313" key="1">
    <source>
        <dbReference type="EMBL" id="RGK59288.1"/>
    </source>
</evidence>
<dbReference type="PROSITE" id="PS51257">
    <property type="entry name" value="PROKAR_LIPOPROTEIN"/>
    <property type="match status" value="1"/>
</dbReference>
<proteinExistence type="predicted"/>